<protein>
    <submittedName>
        <fullName evidence="1">Uncharacterized protein</fullName>
    </submittedName>
</protein>
<evidence type="ECO:0000313" key="1">
    <source>
        <dbReference type="EMBL" id="SMA39436.1"/>
    </source>
</evidence>
<name>A0A1X7AGT3_9GAMM</name>
<sequence>MSDKFQQPQFDVSAMTQALAEASPLQASRLLIDMELFEQRDSLEVLNGIYEEFESGQRIVDELVKPITLSVLDGIVSHKQLKLDRTGLSASRIWEEVQSFDYNKPGHRSADTAFSQKQQLEAMRAPRKYDEDVRNTMTKQKSLEANKDAHFKNNQQSHSSVEFNKDGSRVTVYRKQKVATEKGHFWKASDTDHVIPVKQINDRYANNAFLSVDDIQGITDSGDNLIEISNRLNRAKGDRNFSEMYAEKCQLQAKKDSGQKLTKPEKEKLGRLSKHTDKTYKAAIEKENQARESIEKQAQETALKNLTKQPGQIANKAGKQAAEQTGYQAIGHAIILFIKPLFYEMNDAIRNGFAQGVNQSSIIDGIKYRFKRLMAYVKQEIIPTCAQAVKDLLQNFFKILIQGVLDLVTGMFKKVIRIISEGFSALVGAVKILGKKESEMSRAQKADAIAKLFAATAVTFTMFTFESLVLGVLPETPAVLKDIALATLSGVASSLVVYLLDKADLFSVKAELRSKRVAEVFDLRIEQIKLNTDAFQAESIRKLAEDRLRFKAINDDIMTAIDDKKDVNPAIYALADHFKIKLDIRDTDDFLKLLKNTDALVI</sequence>
<gene>
    <name evidence="1" type="ORF">EHSB41UT_01038</name>
</gene>
<organism evidence="1 2">
    <name type="scientific">Parendozoicomonas haliclonae</name>
    <dbReference type="NCBI Taxonomy" id="1960125"/>
    <lineage>
        <taxon>Bacteria</taxon>
        <taxon>Pseudomonadati</taxon>
        <taxon>Pseudomonadota</taxon>
        <taxon>Gammaproteobacteria</taxon>
        <taxon>Oceanospirillales</taxon>
        <taxon>Endozoicomonadaceae</taxon>
        <taxon>Parendozoicomonas</taxon>
    </lineage>
</organism>
<keyword evidence="2" id="KW-1185">Reference proteome</keyword>
<dbReference type="EMBL" id="FWPT01000002">
    <property type="protein sequence ID" value="SMA39436.1"/>
    <property type="molecule type" value="Genomic_DNA"/>
</dbReference>
<reference evidence="1 2" key="1">
    <citation type="submission" date="2017-03" db="EMBL/GenBank/DDBJ databases">
        <authorList>
            <person name="Afonso C.L."/>
            <person name="Miller P.J."/>
            <person name="Scott M.A."/>
            <person name="Spackman E."/>
            <person name="Goraichik I."/>
            <person name="Dimitrov K.M."/>
            <person name="Suarez D.L."/>
            <person name="Swayne D.E."/>
        </authorList>
    </citation>
    <scope>NUCLEOTIDE SEQUENCE [LARGE SCALE GENOMIC DNA]</scope>
    <source>
        <strain evidence="1">SB41UT1</strain>
    </source>
</reference>
<evidence type="ECO:0000313" key="2">
    <source>
        <dbReference type="Proteomes" id="UP000196573"/>
    </source>
</evidence>
<dbReference type="AlphaFoldDB" id="A0A1X7AGT3"/>
<accession>A0A1X7AGT3</accession>
<dbReference type="Proteomes" id="UP000196573">
    <property type="component" value="Unassembled WGS sequence"/>
</dbReference>
<proteinExistence type="predicted"/>